<dbReference type="InterPro" id="IPR022193">
    <property type="entry name" value="DUF3718"/>
</dbReference>
<dbReference type="SUPFAM" id="SSF48403">
    <property type="entry name" value="Ankyrin repeat"/>
    <property type="match status" value="1"/>
</dbReference>
<dbReference type="Proteomes" id="UP000070299">
    <property type="component" value="Unassembled WGS sequence"/>
</dbReference>
<dbReference type="RefSeq" id="WP_068378819.1">
    <property type="nucleotide sequence ID" value="NZ_LSNE01000009.1"/>
</dbReference>
<reference evidence="3" key="1">
    <citation type="submission" date="2016-02" db="EMBL/GenBank/DDBJ databases">
        <authorList>
            <person name="Schultz-Johansen M."/>
            <person name="Glaring M.A."/>
            <person name="Bech P.K."/>
            <person name="Stougaard P."/>
        </authorList>
    </citation>
    <scope>NUCLEOTIDE SEQUENCE [LARGE SCALE GENOMIC DNA]</scope>
    <source>
        <strain evidence="3">S66</strain>
    </source>
</reference>
<keyword evidence="1" id="KW-0732">Signal</keyword>
<evidence type="ECO:0000256" key="1">
    <source>
        <dbReference type="SAM" id="SignalP"/>
    </source>
</evidence>
<evidence type="ECO:0000313" key="3">
    <source>
        <dbReference type="Proteomes" id="UP000070299"/>
    </source>
</evidence>
<gene>
    <name evidence="2" type="ORF">AX660_18915</name>
</gene>
<dbReference type="InterPro" id="IPR036770">
    <property type="entry name" value="Ankyrin_rpt-contain_sf"/>
</dbReference>
<organism evidence="2 3">
    <name type="scientific">Paraglaciecola hydrolytica</name>
    <dbReference type="NCBI Taxonomy" id="1799789"/>
    <lineage>
        <taxon>Bacteria</taxon>
        <taxon>Pseudomonadati</taxon>
        <taxon>Pseudomonadota</taxon>
        <taxon>Gammaproteobacteria</taxon>
        <taxon>Alteromonadales</taxon>
        <taxon>Alteromonadaceae</taxon>
        <taxon>Paraglaciecola</taxon>
    </lineage>
</organism>
<comment type="caution">
    <text evidence="2">The sequence shown here is derived from an EMBL/GenBank/DDBJ whole genome shotgun (WGS) entry which is preliminary data.</text>
</comment>
<evidence type="ECO:0008006" key="4">
    <source>
        <dbReference type="Google" id="ProtNLM"/>
    </source>
</evidence>
<dbReference type="Pfam" id="PF12514">
    <property type="entry name" value="DUF3718"/>
    <property type="match status" value="1"/>
</dbReference>
<name>A0A148KMU7_9ALTE</name>
<sequence length="131" mass="14208">MLNIVKTSIALSAATFIFAGNAHADINDALQNICTIVKADDKGELRKKMKKVQSDYRLKLQDYYSGITCGGQSLIRTAMLNDSVETGTMLIKKMPKGDLNSPESDGLTVIAWASKNGLDDSAIVEALNDRI</sequence>
<keyword evidence="3" id="KW-1185">Reference proteome</keyword>
<proteinExistence type="predicted"/>
<accession>A0A148KMU7</accession>
<evidence type="ECO:0000313" key="2">
    <source>
        <dbReference type="EMBL" id="KXI27632.1"/>
    </source>
</evidence>
<dbReference type="OrthoDB" id="6197363at2"/>
<feature type="chain" id="PRO_5007550173" description="DUF3718 domain-containing protein" evidence="1">
    <location>
        <begin position="25"/>
        <end position="131"/>
    </location>
</feature>
<feature type="signal peptide" evidence="1">
    <location>
        <begin position="1"/>
        <end position="24"/>
    </location>
</feature>
<dbReference type="AlphaFoldDB" id="A0A148KMU7"/>
<protein>
    <recommendedName>
        <fullName evidence="4">DUF3718 domain-containing protein</fullName>
    </recommendedName>
</protein>
<dbReference type="EMBL" id="LSNE01000009">
    <property type="protein sequence ID" value="KXI27632.1"/>
    <property type="molecule type" value="Genomic_DNA"/>
</dbReference>